<keyword evidence="7 10" id="KW-1133">Transmembrane helix</keyword>
<dbReference type="InterPro" id="IPR029044">
    <property type="entry name" value="Nucleotide-diphossugar_trans"/>
</dbReference>
<dbReference type="EMBL" id="MCFE01000159">
    <property type="protein sequence ID" value="ORX96212.1"/>
    <property type="molecule type" value="Genomic_DNA"/>
</dbReference>
<dbReference type="PANTHER" id="PTHR22914:SF16">
    <property type="entry name" value="CHITIN SYNTHASE 3"/>
    <property type="match status" value="1"/>
</dbReference>
<keyword evidence="9" id="KW-0325">Glycoprotein</keyword>
<evidence type="ECO:0000259" key="11">
    <source>
        <dbReference type="Pfam" id="PF22997"/>
    </source>
</evidence>
<feature type="transmembrane region" description="Helical" evidence="10">
    <location>
        <begin position="74"/>
        <end position="94"/>
    </location>
</feature>
<evidence type="ECO:0000256" key="2">
    <source>
        <dbReference type="ARBA" id="ARBA00012543"/>
    </source>
</evidence>
<keyword evidence="6 10" id="KW-0812">Transmembrane</keyword>
<feature type="transmembrane region" description="Helical" evidence="10">
    <location>
        <begin position="313"/>
        <end position="338"/>
    </location>
</feature>
<dbReference type="Gene3D" id="3.90.550.10">
    <property type="entry name" value="Spore Coat Polysaccharide Biosynthesis Protein SpsA, Chain A"/>
    <property type="match status" value="1"/>
</dbReference>
<dbReference type="InterPro" id="IPR054295">
    <property type="entry name" value="CHS4-like_dom"/>
</dbReference>
<dbReference type="Pfam" id="PF22997">
    <property type="entry name" value="CHS4"/>
    <property type="match status" value="1"/>
</dbReference>
<dbReference type="InParanoid" id="A0A1Y1YDY7"/>
<protein>
    <recommendedName>
        <fullName evidence="2">chitin synthase</fullName>
        <ecNumber evidence="2">2.4.1.16</ecNumber>
    </recommendedName>
</protein>
<feature type="transmembrane region" description="Helical" evidence="10">
    <location>
        <begin position="874"/>
        <end position="896"/>
    </location>
</feature>
<keyword evidence="8 10" id="KW-0472">Membrane</keyword>
<name>A0A1Y1YDY7_9FUNG</name>
<dbReference type="CDD" id="cd04190">
    <property type="entry name" value="Chitin_synth_C"/>
    <property type="match status" value="1"/>
</dbReference>
<proteinExistence type="predicted"/>
<dbReference type="InterPro" id="IPR004835">
    <property type="entry name" value="Chitin_synth"/>
</dbReference>
<evidence type="ECO:0000313" key="13">
    <source>
        <dbReference type="Proteomes" id="UP000193498"/>
    </source>
</evidence>
<accession>A0A1Y1YDY7</accession>
<dbReference type="Proteomes" id="UP000193498">
    <property type="component" value="Unassembled WGS sequence"/>
</dbReference>
<dbReference type="GO" id="GO:0030428">
    <property type="term" value="C:cell septum"/>
    <property type="evidence" value="ECO:0007669"/>
    <property type="project" value="TreeGrafter"/>
</dbReference>
<reference evidence="12 13" key="1">
    <citation type="submission" date="2016-07" db="EMBL/GenBank/DDBJ databases">
        <title>Pervasive Adenine N6-methylation of Active Genes in Fungi.</title>
        <authorList>
            <consortium name="DOE Joint Genome Institute"/>
            <person name="Mondo S.J."/>
            <person name="Dannebaum R.O."/>
            <person name="Kuo R.C."/>
            <person name="Labutti K."/>
            <person name="Haridas S."/>
            <person name="Kuo A."/>
            <person name="Salamov A."/>
            <person name="Ahrendt S.R."/>
            <person name="Lipzen A."/>
            <person name="Sullivan W."/>
            <person name="Andreopoulos W.B."/>
            <person name="Clum A."/>
            <person name="Lindquist E."/>
            <person name="Daum C."/>
            <person name="Ramamoorthy G.K."/>
            <person name="Gryganskyi A."/>
            <person name="Culley D."/>
            <person name="Magnuson J.K."/>
            <person name="James T.Y."/>
            <person name="O'Malley M.A."/>
            <person name="Stajich J.E."/>
            <person name="Spatafora J.W."/>
            <person name="Visel A."/>
            <person name="Grigoriev I.V."/>
        </authorList>
    </citation>
    <scope>NUCLEOTIDE SEQUENCE [LARGE SCALE GENOMIC DNA]</scope>
    <source>
        <strain evidence="12 13">CBS 931.73</strain>
    </source>
</reference>
<evidence type="ECO:0000256" key="10">
    <source>
        <dbReference type="SAM" id="Phobius"/>
    </source>
</evidence>
<feature type="transmembrane region" description="Helical" evidence="10">
    <location>
        <begin position="902"/>
        <end position="921"/>
    </location>
</feature>
<dbReference type="GO" id="GO:0006031">
    <property type="term" value="P:chitin biosynthetic process"/>
    <property type="evidence" value="ECO:0007669"/>
    <property type="project" value="TreeGrafter"/>
</dbReference>
<evidence type="ECO:0000256" key="9">
    <source>
        <dbReference type="ARBA" id="ARBA00023180"/>
    </source>
</evidence>
<keyword evidence="5" id="KW-0808">Transferase</keyword>
<comment type="subcellular location">
    <subcellularLocation>
        <location evidence="1">Cell membrane</location>
        <topology evidence="1">Multi-pass membrane protein</topology>
    </subcellularLocation>
</comment>
<evidence type="ECO:0000256" key="3">
    <source>
        <dbReference type="ARBA" id="ARBA00022475"/>
    </source>
</evidence>
<dbReference type="GO" id="GO:0005886">
    <property type="term" value="C:plasma membrane"/>
    <property type="evidence" value="ECO:0007669"/>
    <property type="project" value="UniProtKB-SubCell"/>
</dbReference>
<dbReference type="AlphaFoldDB" id="A0A1Y1YDY7"/>
<gene>
    <name evidence="12" type="ORF">K493DRAFT_217906</name>
</gene>
<dbReference type="OrthoDB" id="370884at2759"/>
<keyword evidence="4" id="KW-0328">Glycosyltransferase</keyword>
<feature type="transmembrane region" description="Helical" evidence="10">
    <location>
        <begin position="928"/>
        <end position="952"/>
    </location>
</feature>
<organism evidence="12 13">
    <name type="scientific">Basidiobolus meristosporus CBS 931.73</name>
    <dbReference type="NCBI Taxonomy" id="1314790"/>
    <lineage>
        <taxon>Eukaryota</taxon>
        <taxon>Fungi</taxon>
        <taxon>Fungi incertae sedis</taxon>
        <taxon>Zoopagomycota</taxon>
        <taxon>Entomophthoromycotina</taxon>
        <taxon>Basidiobolomycetes</taxon>
        <taxon>Basidiobolales</taxon>
        <taxon>Basidiobolaceae</taxon>
        <taxon>Basidiobolus</taxon>
    </lineage>
</organism>
<keyword evidence="3" id="KW-1003">Cell membrane</keyword>
<dbReference type="PANTHER" id="PTHR22914">
    <property type="entry name" value="CHITIN SYNTHASE"/>
    <property type="match status" value="1"/>
</dbReference>
<dbReference type="Pfam" id="PF03142">
    <property type="entry name" value="Chitin_synth_2"/>
    <property type="match status" value="1"/>
</dbReference>
<evidence type="ECO:0000256" key="6">
    <source>
        <dbReference type="ARBA" id="ARBA00022692"/>
    </source>
</evidence>
<dbReference type="STRING" id="1314790.A0A1Y1YDY7"/>
<evidence type="ECO:0000256" key="5">
    <source>
        <dbReference type="ARBA" id="ARBA00022679"/>
    </source>
</evidence>
<dbReference type="EC" id="2.4.1.16" evidence="2"/>
<comment type="caution">
    <text evidence="12">The sequence shown here is derived from an EMBL/GenBank/DDBJ whole genome shotgun (WGS) entry which is preliminary data.</text>
</comment>
<dbReference type="GO" id="GO:0004100">
    <property type="term" value="F:chitin synthase activity"/>
    <property type="evidence" value="ECO:0007669"/>
    <property type="project" value="UniProtKB-EC"/>
</dbReference>
<feature type="domain" description="Chitin synthase 4-like" evidence="11">
    <location>
        <begin position="222"/>
        <end position="300"/>
    </location>
</feature>
<evidence type="ECO:0000313" key="12">
    <source>
        <dbReference type="EMBL" id="ORX96212.1"/>
    </source>
</evidence>
<keyword evidence="13" id="KW-1185">Reference proteome</keyword>
<evidence type="ECO:0000256" key="4">
    <source>
        <dbReference type="ARBA" id="ARBA00022676"/>
    </source>
</evidence>
<dbReference type="SUPFAM" id="SSF53448">
    <property type="entry name" value="Nucleotide-diphospho-sugar transferases"/>
    <property type="match status" value="1"/>
</dbReference>
<evidence type="ECO:0000256" key="1">
    <source>
        <dbReference type="ARBA" id="ARBA00004651"/>
    </source>
</evidence>
<sequence length="1055" mass="117900">MREEHPNRRNLFGRCDSFTNASISKKGSHLSKIRRFPNCWIIVSRIVTFYAPSPVLDCCGMKTPEVRQAWREKMTLCSIIFFLCGIVGFLTFGFQQVICGFDNVGRIRQGVLSSMESNLNGKAFQLGNIKHPAVPGFPPNEGLAAIAGGRDVSFLFQLHYQHCDGVLMSSNAVGSNLTAPKYFPCVIRDTDSPPNPLAAYPESACHTTSLSRKATGRHTKEIFYNWNDIQSTDKALVVYNGHVLNFDLISWLIPGIQAPDIFYQIQDPKSPYRGTDVTYLLKNFYKAEADCAMDILRVGVLDSTSMGCIISNVVLYVSLLVILGVVLTKFFLAIYFGWVLSWRLGSFREETYEERMKRLEAIEQWSENPKKLAIYSPRSNSTLTHKSSTGFLPTTSRYSSPTVVAEYHGKRGGGYPSPFANESKTKSCMAPVSTPSLMPPALYKNSGSAQTIASSSSGSSHTLSRQSSNTSVGAIFRAHTPPSPPQTSFQPFNFPLAHTIMLVTCYSEGAEGIRTTLDSLALTDYPASHKLILVIADGMITGSENAVPTPDICLSMIQDFVISPENVQPFSYVAIADGSKRHNMAKVYAGYYKFDHRTVPLARQQRVPMILIAKCGTPEEASSSKPGNRGKRDSQIILMSFLQHVMFDDRMTEMEYELFNAIWSTTGVSADRYEIVLMVDADTKVYTDSVTRMVSCMVRDPQIMGLCGETKIANKKDSWVSMIQVFEYYISHHQSKAFESVFGGVTCLPGCFCMYRIKAPKGSSGLWVPILASPEVVEHYSENVVNTLHKKNLLLLGEDRFLTTLMLRTFPKRKMIFVPQAVCKTVVPDSFGVLLSQRRRWINSTVHNLLELVLIRDLCGTFCFSMQFVIFMELLGTTVLPAAICFTIYLIVISLVVSPVPIIPLTLLAVILGLPAILIVMTTRKLVYIGWMIIYLVSLPVWNLILPVYAFWHFDDFSWGQTRMVLGETQEDGPHGKKEGEFDPSKITLRKWSEFEALKRRKANLFLTEMGTYGSSKIDVEKLGYHTPSQLVRLSSVNVTAQKDTDSDSFDQQSE</sequence>
<evidence type="ECO:0000256" key="7">
    <source>
        <dbReference type="ARBA" id="ARBA00022989"/>
    </source>
</evidence>
<evidence type="ECO:0000256" key="8">
    <source>
        <dbReference type="ARBA" id="ARBA00023136"/>
    </source>
</evidence>